<dbReference type="PANTHER" id="PTHR43099">
    <property type="entry name" value="UPF0053 PROTEIN YRKA"/>
    <property type="match status" value="1"/>
</dbReference>
<dbReference type="InterPro" id="IPR000644">
    <property type="entry name" value="CBS_dom"/>
</dbReference>
<feature type="transmembrane region" description="Helical" evidence="5">
    <location>
        <begin position="52"/>
        <end position="77"/>
    </location>
</feature>
<accession>A0A0C2VR91</accession>
<keyword evidence="4 5" id="KW-0472">Membrane</keyword>
<organism evidence="8 9">
    <name type="scientific">Jeotgalibacillus alimentarius</name>
    <dbReference type="NCBI Taxonomy" id="135826"/>
    <lineage>
        <taxon>Bacteria</taxon>
        <taxon>Bacillati</taxon>
        <taxon>Bacillota</taxon>
        <taxon>Bacilli</taxon>
        <taxon>Bacillales</taxon>
        <taxon>Caryophanaceae</taxon>
        <taxon>Jeotgalibacillus</taxon>
    </lineage>
</organism>
<evidence type="ECO:0000259" key="6">
    <source>
        <dbReference type="PROSITE" id="PS51371"/>
    </source>
</evidence>
<keyword evidence="3" id="KW-0129">CBS domain</keyword>
<proteinExistence type="predicted"/>
<evidence type="ECO:0000256" key="5">
    <source>
        <dbReference type="SAM" id="Phobius"/>
    </source>
</evidence>
<evidence type="ECO:0000313" key="8">
    <source>
        <dbReference type="EMBL" id="KIL46488.1"/>
    </source>
</evidence>
<evidence type="ECO:0000313" key="9">
    <source>
        <dbReference type="Proteomes" id="UP000031950"/>
    </source>
</evidence>
<sequence length="338" mass="36741">MSNPFVVIAVTIAIIALSAFFVIIEFALLGARRHRLEEAARSSRGARAALKSVNELTVMLAGAQLGITVCTFALGAITKPAVDDWFSPLFTATGLPYWLADGAAFFLSLMIVTFLHLVIGEMAPKSWAIAHPEASAIMIGMPARIFIGVFRPLLVWVNHIANRIVKASGVEPVDTAAVGGQDADTIRQLVEYSANVGALDASIRRPISGALDLEALQVGEVLSNDAPLTTVDSNATAYDVQQATQRTGHKRILVMAEDGKPPRVLHVRETLLESEDRSAWELARPSYVLRPDTLLHEALTNMRQSSEQLAVVMTGSEFLGIITMNDIFHYVLPRMNEQ</sequence>
<dbReference type="Pfam" id="PF01595">
    <property type="entry name" value="CNNM"/>
    <property type="match status" value="1"/>
</dbReference>
<comment type="caution">
    <text evidence="8">The sequence shown here is derived from an EMBL/GenBank/DDBJ whole genome shotgun (WGS) entry which is preliminary data.</text>
</comment>
<dbReference type="OrthoDB" id="9798188at2"/>
<feature type="domain" description="CNNM transmembrane" evidence="7">
    <location>
        <begin position="1"/>
        <end position="203"/>
    </location>
</feature>
<dbReference type="RefSeq" id="WP_041123154.1">
    <property type="nucleotide sequence ID" value="NZ_JXRQ01000025.1"/>
</dbReference>
<feature type="domain" description="CBS" evidence="6">
    <location>
        <begin position="282"/>
        <end position="338"/>
    </location>
</feature>
<protein>
    <submittedName>
        <fullName evidence="8">Membrane protein</fullName>
    </submittedName>
</protein>
<dbReference type="Gene3D" id="3.10.580.10">
    <property type="entry name" value="CBS-domain"/>
    <property type="match status" value="1"/>
</dbReference>
<dbReference type="PROSITE" id="PS51846">
    <property type="entry name" value="CNNM"/>
    <property type="match status" value="1"/>
</dbReference>
<evidence type="ECO:0000256" key="3">
    <source>
        <dbReference type="PROSITE-ProRule" id="PRU00703"/>
    </source>
</evidence>
<feature type="transmembrane region" description="Helical" evidence="5">
    <location>
        <begin position="6"/>
        <end position="31"/>
    </location>
</feature>
<name>A0A0C2VR91_9BACL</name>
<dbReference type="EMBL" id="JXRQ01000025">
    <property type="protein sequence ID" value="KIL46488.1"/>
    <property type="molecule type" value="Genomic_DNA"/>
</dbReference>
<reference evidence="8 9" key="1">
    <citation type="submission" date="2015-01" db="EMBL/GenBank/DDBJ databases">
        <title>Genome sequence of Jeotgalibacillus alimentarius.</title>
        <authorList>
            <person name="Goh K.M."/>
            <person name="Chan K.-G."/>
            <person name="Yaakop A.S."/>
            <person name="Ee R."/>
            <person name="Gan H.M."/>
            <person name="Chan C.S."/>
        </authorList>
    </citation>
    <scope>NUCLEOTIDE SEQUENCE [LARGE SCALE GENOMIC DNA]</scope>
    <source>
        <strain evidence="8 9">YKJ-13</strain>
    </source>
</reference>
<evidence type="ECO:0000256" key="1">
    <source>
        <dbReference type="ARBA" id="ARBA00004651"/>
    </source>
</evidence>
<dbReference type="InterPro" id="IPR046342">
    <property type="entry name" value="CBS_dom_sf"/>
</dbReference>
<keyword evidence="4 5" id="KW-1133">Transmembrane helix</keyword>
<dbReference type="AlphaFoldDB" id="A0A0C2VR91"/>
<comment type="subcellular location">
    <subcellularLocation>
        <location evidence="1">Cell membrane</location>
        <topology evidence="1">Multi-pass membrane protein</topology>
    </subcellularLocation>
</comment>
<dbReference type="Pfam" id="PF00571">
    <property type="entry name" value="CBS"/>
    <property type="match status" value="1"/>
</dbReference>
<dbReference type="STRING" id="135826.KP77_26150"/>
<dbReference type="Proteomes" id="UP000031950">
    <property type="component" value="Unassembled WGS sequence"/>
</dbReference>
<keyword evidence="4 5" id="KW-0812">Transmembrane</keyword>
<dbReference type="GO" id="GO:0005886">
    <property type="term" value="C:plasma membrane"/>
    <property type="evidence" value="ECO:0007669"/>
    <property type="project" value="UniProtKB-SubCell"/>
</dbReference>
<dbReference type="PROSITE" id="PS51371">
    <property type="entry name" value="CBS"/>
    <property type="match status" value="1"/>
</dbReference>
<dbReference type="InterPro" id="IPR002550">
    <property type="entry name" value="CNNM"/>
</dbReference>
<dbReference type="PATRIC" id="fig|135826.4.peg.2601"/>
<keyword evidence="2" id="KW-1003">Cell membrane</keyword>
<gene>
    <name evidence="8" type="ORF">KP77_26150</name>
</gene>
<evidence type="ECO:0000256" key="2">
    <source>
        <dbReference type="ARBA" id="ARBA00022475"/>
    </source>
</evidence>
<dbReference type="PANTHER" id="PTHR43099:SF5">
    <property type="entry name" value="HLYC_CORC FAMILY TRANSPORTER"/>
    <property type="match status" value="1"/>
</dbReference>
<evidence type="ECO:0000256" key="4">
    <source>
        <dbReference type="PROSITE-ProRule" id="PRU01193"/>
    </source>
</evidence>
<dbReference type="SUPFAM" id="SSF54631">
    <property type="entry name" value="CBS-domain pair"/>
    <property type="match status" value="1"/>
</dbReference>
<dbReference type="InterPro" id="IPR051676">
    <property type="entry name" value="UPF0053_domain"/>
</dbReference>
<evidence type="ECO:0000259" key="7">
    <source>
        <dbReference type="PROSITE" id="PS51846"/>
    </source>
</evidence>
<keyword evidence="9" id="KW-1185">Reference proteome</keyword>
<feature type="transmembrane region" description="Helical" evidence="5">
    <location>
        <begin position="97"/>
        <end position="119"/>
    </location>
</feature>